<keyword evidence="9" id="KW-0175">Coiled coil</keyword>
<dbReference type="SUPFAM" id="SSF55874">
    <property type="entry name" value="ATPase domain of HSP90 chaperone/DNA topoisomerase II/histidine kinase"/>
    <property type="match status" value="1"/>
</dbReference>
<keyword evidence="10" id="KW-1133">Transmembrane helix</keyword>
<sequence>MKIFLIRLSFFSVLWVLMIVLQSKNIPISIMMFTLALVFYFFLTIQKAPFILYILLTVTIFSHGYLFSTEATLTIYLLFFITIDAASWLEEKLLLAYLISNLVLSLTTAYIHDDRIVEITIISVLFYFLVIALNRMATERMEQKDIYDKLLGEYRILKRMNIASEQDARIEERTKIARDIHDSVGHRLTALIMKLETLAIQHAHNDFNELKQMAQESLEETRQAVKALQTEENEGIATVVHLIRKLEAESHILVKFTMKQGILSVPLSNEKSVVLYRVIQEALTNAMRHAQSREVHVILGKSATGAISFEIMNAVFTRKTITYGFGLTSMNNRVEELNGSLEVYQTESQFVVSGLIPSD</sequence>
<dbReference type="GO" id="GO:0016301">
    <property type="term" value="F:kinase activity"/>
    <property type="evidence" value="ECO:0007669"/>
    <property type="project" value="UniProtKB-KW"/>
</dbReference>
<keyword evidence="10" id="KW-0812">Transmembrane</keyword>
<protein>
    <recommendedName>
        <fullName evidence="2">histidine kinase</fullName>
        <ecNumber evidence="2">2.7.13.3</ecNumber>
    </recommendedName>
</protein>
<dbReference type="RefSeq" id="WP_327607345.1">
    <property type="nucleotide sequence ID" value="NZ_JARZFX010000003.1"/>
</dbReference>
<reference evidence="12 13" key="1">
    <citation type="journal article" date="2024" name="Int. J. Syst. Evol. Microbiol.">
        <title>Virgibacillus tibetensis sp. nov., isolated from salt lake on the Tibetan Plateau of China.</title>
        <authorList>
            <person name="Phurbu D."/>
            <person name="Liu Z.-X."/>
            <person name="Wang R."/>
            <person name="Zheng Y.-Y."/>
            <person name="Liu H.-C."/>
            <person name="Zhou Y.-G."/>
            <person name="Yu Y.-J."/>
            <person name="Li A.-H."/>
        </authorList>
    </citation>
    <scope>NUCLEOTIDE SEQUENCE [LARGE SCALE GENOMIC DNA]</scope>
    <source>
        <strain evidence="12 13">C22-A2</strain>
    </source>
</reference>
<evidence type="ECO:0000256" key="1">
    <source>
        <dbReference type="ARBA" id="ARBA00000085"/>
    </source>
</evidence>
<feature type="transmembrane region" description="Helical" evidence="10">
    <location>
        <begin position="50"/>
        <end position="67"/>
    </location>
</feature>
<evidence type="ECO:0000313" key="13">
    <source>
        <dbReference type="Proteomes" id="UP001335737"/>
    </source>
</evidence>
<feature type="transmembrane region" description="Helical" evidence="10">
    <location>
        <begin position="94"/>
        <end position="111"/>
    </location>
</feature>
<feature type="domain" description="Signal transduction histidine kinase subgroup 3 dimerisation and phosphoacceptor" evidence="11">
    <location>
        <begin position="172"/>
        <end position="231"/>
    </location>
</feature>
<evidence type="ECO:0000256" key="4">
    <source>
        <dbReference type="ARBA" id="ARBA00022679"/>
    </source>
</evidence>
<evidence type="ECO:0000256" key="8">
    <source>
        <dbReference type="ARBA" id="ARBA00023012"/>
    </source>
</evidence>
<gene>
    <name evidence="12" type="ORF">QGM71_09770</name>
</gene>
<dbReference type="InterPro" id="IPR036890">
    <property type="entry name" value="HATPase_C_sf"/>
</dbReference>
<organism evidence="12 13">
    <name type="scientific">Virgibacillus tibetensis</name>
    <dbReference type="NCBI Taxonomy" id="3042313"/>
    <lineage>
        <taxon>Bacteria</taxon>
        <taxon>Bacillati</taxon>
        <taxon>Bacillota</taxon>
        <taxon>Bacilli</taxon>
        <taxon>Bacillales</taxon>
        <taxon>Bacillaceae</taxon>
        <taxon>Virgibacillus</taxon>
    </lineage>
</organism>
<dbReference type="InterPro" id="IPR050482">
    <property type="entry name" value="Sensor_HK_TwoCompSys"/>
</dbReference>
<dbReference type="Gene3D" id="3.30.565.10">
    <property type="entry name" value="Histidine kinase-like ATPase, C-terminal domain"/>
    <property type="match status" value="1"/>
</dbReference>
<dbReference type="CDD" id="cd16917">
    <property type="entry name" value="HATPase_UhpB-NarQ-NarX-like"/>
    <property type="match status" value="1"/>
</dbReference>
<feature type="coiled-coil region" evidence="9">
    <location>
        <begin position="200"/>
        <end position="231"/>
    </location>
</feature>
<evidence type="ECO:0000259" key="11">
    <source>
        <dbReference type="Pfam" id="PF07730"/>
    </source>
</evidence>
<evidence type="ECO:0000313" key="12">
    <source>
        <dbReference type="EMBL" id="MEC5423779.1"/>
    </source>
</evidence>
<keyword evidence="13" id="KW-1185">Reference proteome</keyword>
<keyword evidence="7" id="KW-0067">ATP-binding</keyword>
<keyword evidence="8" id="KW-0902">Two-component regulatory system</keyword>
<feature type="transmembrane region" description="Helical" evidence="10">
    <location>
        <begin position="117"/>
        <end position="134"/>
    </location>
</feature>
<dbReference type="InterPro" id="IPR011712">
    <property type="entry name" value="Sig_transdc_His_kin_sub3_dim/P"/>
</dbReference>
<feature type="transmembrane region" description="Helical" evidence="10">
    <location>
        <begin position="27"/>
        <end position="43"/>
    </location>
</feature>
<dbReference type="Proteomes" id="UP001335737">
    <property type="component" value="Unassembled WGS sequence"/>
</dbReference>
<dbReference type="EC" id="2.7.13.3" evidence="2"/>
<feature type="transmembrane region" description="Helical" evidence="10">
    <location>
        <begin position="5"/>
        <end position="21"/>
    </location>
</feature>
<accession>A0ABU6KEQ6</accession>
<evidence type="ECO:0000256" key="2">
    <source>
        <dbReference type="ARBA" id="ARBA00012438"/>
    </source>
</evidence>
<keyword evidence="6 12" id="KW-0418">Kinase</keyword>
<comment type="catalytic activity">
    <reaction evidence="1">
        <text>ATP + protein L-histidine = ADP + protein N-phospho-L-histidine.</text>
        <dbReference type="EC" id="2.7.13.3"/>
    </reaction>
</comment>
<dbReference type="EMBL" id="JARZFX010000003">
    <property type="protein sequence ID" value="MEC5423779.1"/>
    <property type="molecule type" value="Genomic_DNA"/>
</dbReference>
<keyword evidence="3" id="KW-0597">Phosphoprotein</keyword>
<keyword evidence="10" id="KW-0472">Membrane</keyword>
<dbReference type="PANTHER" id="PTHR24421:SF10">
    <property type="entry name" value="NITRATE_NITRITE SENSOR PROTEIN NARQ"/>
    <property type="match status" value="1"/>
</dbReference>
<keyword evidence="5" id="KW-0547">Nucleotide-binding</keyword>
<keyword evidence="4" id="KW-0808">Transferase</keyword>
<evidence type="ECO:0000256" key="9">
    <source>
        <dbReference type="SAM" id="Coils"/>
    </source>
</evidence>
<proteinExistence type="predicted"/>
<name>A0ABU6KEQ6_9BACI</name>
<evidence type="ECO:0000256" key="6">
    <source>
        <dbReference type="ARBA" id="ARBA00022777"/>
    </source>
</evidence>
<evidence type="ECO:0000256" key="3">
    <source>
        <dbReference type="ARBA" id="ARBA00022553"/>
    </source>
</evidence>
<evidence type="ECO:0000256" key="5">
    <source>
        <dbReference type="ARBA" id="ARBA00022741"/>
    </source>
</evidence>
<evidence type="ECO:0000256" key="7">
    <source>
        <dbReference type="ARBA" id="ARBA00022840"/>
    </source>
</evidence>
<feature type="transmembrane region" description="Helical" evidence="10">
    <location>
        <begin position="73"/>
        <end position="89"/>
    </location>
</feature>
<dbReference type="Gene3D" id="1.20.5.1930">
    <property type="match status" value="1"/>
</dbReference>
<evidence type="ECO:0000256" key="10">
    <source>
        <dbReference type="SAM" id="Phobius"/>
    </source>
</evidence>
<comment type="caution">
    <text evidence="12">The sequence shown here is derived from an EMBL/GenBank/DDBJ whole genome shotgun (WGS) entry which is preliminary data.</text>
</comment>
<dbReference type="PANTHER" id="PTHR24421">
    <property type="entry name" value="NITRATE/NITRITE SENSOR PROTEIN NARX-RELATED"/>
    <property type="match status" value="1"/>
</dbReference>
<dbReference type="Pfam" id="PF07730">
    <property type="entry name" value="HisKA_3"/>
    <property type="match status" value="1"/>
</dbReference>